<name>A0A4Y8Q1U6_9BACL</name>
<dbReference type="SMART" id="SM00354">
    <property type="entry name" value="HTH_LACI"/>
    <property type="match status" value="1"/>
</dbReference>
<dbReference type="InterPro" id="IPR046335">
    <property type="entry name" value="LacI/GalR-like_sensor"/>
</dbReference>
<evidence type="ECO:0000256" key="5">
    <source>
        <dbReference type="SAM" id="MobiDB-lite"/>
    </source>
</evidence>
<gene>
    <name evidence="7" type="ORF">B5M42_11280</name>
</gene>
<dbReference type="InterPro" id="IPR010982">
    <property type="entry name" value="Lambda_DNA-bd_dom_sf"/>
</dbReference>
<keyword evidence="2" id="KW-0805">Transcription regulation</keyword>
<dbReference type="PANTHER" id="PTHR30146:SF148">
    <property type="entry name" value="HTH-TYPE TRANSCRIPTIONAL REPRESSOR PURR-RELATED"/>
    <property type="match status" value="1"/>
</dbReference>
<dbReference type="InterPro" id="IPR000843">
    <property type="entry name" value="HTH_LacI"/>
</dbReference>
<keyword evidence="8" id="KW-1185">Reference proteome</keyword>
<feature type="region of interest" description="Disordered" evidence="5">
    <location>
        <begin position="52"/>
        <end position="71"/>
    </location>
</feature>
<dbReference type="PROSITE" id="PS50932">
    <property type="entry name" value="HTH_LACI_2"/>
    <property type="match status" value="1"/>
</dbReference>
<organism evidence="7 8">
    <name type="scientific">Paenibacillus athensensis</name>
    <dbReference type="NCBI Taxonomy" id="1967502"/>
    <lineage>
        <taxon>Bacteria</taxon>
        <taxon>Bacillati</taxon>
        <taxon>Bacillota</taxon>
        <taxon>Bacilli</taxon>
        <taxon>Bacillales</taxon>
        <taxon>Paenibacillaceae</taxon>
        <taxon>Paenibacillus</taxon>
    </lineage>
</organism>
<dbReference type="Pfam" id="PF13377">
    <property type="entry name" value="Peripla_BP_3"/>
    <property type="match status" value="1"/>
</dbReference>
<reference evidence="7 8" key="1">
    <citation type="submission" date="2017-03" db="EMBL/GenBank/DDBJ databases">
        <title>Isolation of Levoglucosan Utilizing Bacteria.</title>
        <authorList>
            <person name="Arya A.S."/>
        </authorList>
    </citation>
    <scope>NUCLEOTIDE SEQUENCE [LARGE SCALE GENOMIC DNA]</scope>
    <source>
        <strain evidence="7 8">MEC069</strain>
    </source>
</reference>
<dbReference type="EMBL" id="MYFO01000012">
    <property type="protein sequence ID" value="TFE87782.1"/>
    <property type="molecule type" value="Genomic_DNA"/>
</dbReference>
<dbReference type="SUPFAM" id="SSF53822">
    <property type="entry name" value="Periplasmic binding protein-like I"/>
    <property type="match status" value="1"/>
</dbReference>
<evidence type="ECO:0000256" key="3">
    <source>
        <dbReference type="ARBA" id="ARBA00023125"/>
    </source>
</evidence>
<dbReference type="Gene3D" id="1.10.260.40">
    <property type="entry name" value="lambda repressor-like DNA-binding domains"/>
    <property type="match status" value="1"/>
</dbReference>
<keyword evidence="1" id="KW-0678">Repressor</keyword>
<keyword evidence="4" id="KW-0804">Transcription</keyword>
<evidence type="ECO:0000256" key="1">
    <source>
        <dbReference type="ARBA" id="ARBA00022491"/>
    </source>
</evidence>
<dbReference type="CDD" id="cd01392">
    <property type="entry name" value="HTH_LacI"/>
    <property type="match status" value="1"/>
</dbReference>
<keyword evidence="3" id="KW-0238">DNA-binding</keyword>
<dbReference type="GO" id="GO:0000976">
    <property type="term" value="F:transcription cis-regulatory region binding"/>
    <property type="evidence" value="ECO:0007669"/>
    <property type="project" value="TreeGrafter"/>
</dbReference>
<dbReference type="RefSeq" id="WP_134752802.1">
    <property type="nucleotide sequence ID" value="NZ_MYFO02000012.1"/>
</dbReference>
<protein>
    <submittedName>
        <fullName evidence="7">Sugar-binding protein</fullName>
    </submittedName>
</protein>
<evidence type="ECO:0000256" key="2">
    <source>
        <dbReference type="ARBA" id="ARBA00023015"/>
    </source>
</evidence>
<evidence type="ECO:0000256" key="4">
    <source>
        <dbReference type="ARBA" id="ARBA00023163"/>
    </source>
</evidence>
<dbReference type="Proteomes" id="UP000298246">
    <property type="component" value="Unassembled WGS sequence"/>
</dbReference>
<dbReference type="Gene3D" id="3.40.50.2300">
    <property type="match status" value="2"/>
</dbReference>
<dbReference type="OrthoDB" id="2026446at2"/>
<dbReference type="GO" id="GO:0003700">
    <property type="term" value="F:DNA-binding transcription factor activity"/>
    <property type="evidence" value="ECO:0007669"/>
    <property type="project" value="TreeGrafter"/>
</dbReference>
<feature type="domain" description="HTH lacI-type" evidence="6">
    <location>
        <begin position="5"/>
        <end position="59"/>
    </location>
</feature>
<dbReference type="AlphaFoldDB" id="A0A4Y8Q1U6"/>
<evidence type="ECO:0000259" key="6">
    <source>
        <dbReference type="PROSITE" id="PS50932"/>
    </source>
</evidence>
<dbReference type="InterPro" id="IPR028082">
    <property type="entry name" value="Peripla_BP_I"/>
</dbReference>
<accession>A0A4Y8Q1U6</accession>
<dbReference type="PANTHER" id="PTHR30146">
    <property type="entry name" value="LACI-RELATED TRANSCRIPTIONAL REPRESSOR"/>
    <property type="match status" value="1"/>
</dbReference>
<comment type="caution">
    <text evidence="7">The sequence shown here is derived from an EMBL/GenBank/DDBJ whole genome shotgun (WGS) entry which is preliminary data.</text>
</comment>
<sequence length="356" mass="39075">MSKKITMQQIADRLGISKFTVSQALSGKSGVSQENRKRIQEAARAMGYKVRSGKGSDFGKPDAFAADEQDSSAETEPVIPYILVWIDSRHFQETGFWGKVLAGIMATCKEHGYEHIIVPLPVSEQQHLKIPRYLERSACIGHILVGTFPSQAVISLKQSGLPFVLVDHEEPLVEADCVLNNNLDSGKLACKRLLSAGCKRIVFIGDDSYAISFKERWWGARLAMEDVAGPAHELVLKKWSIAYSTEFAASSLERKLVASEATSLPDGFICANDHIALELIALLKMKGVSVPGQTKVIGFDNIEMSAYADPALSTIELGKESLGIRAVEMLLYRIQHPGRLAEKIVLSSQFIIRDSG</sequence>
<dbReference type="SUPFAM" id="SSF47413">
    <property type="entry name" value="lambda repressor-like DNA-binding domains"/>
    <property type="match status" value="1"/>
</dbReference>
<dbReference type="Pfam" id="PF00356">
    <property type="entry name" value="LacI"/>
    <property type="match status" value="1"/>
</dbReference>
<proteinExistence type="predicted"/>
<evidence type="ECO:0000313" key="8">
    <source>
        <dbReference type="Proteomes" id="UP000298246"/>
    </source>
</evidence>
<evidence type="ECO:0000313" key="7">
    <source>
        <dbReference type="EMBL" id="TFE87782.1"/>
    </source>
</evidence>